<evidence type="ECO:0000313" key="11">
    <source>
        <dbReference type="EMBL" id="RVU47224.1"/>
    </source>
</evidence>
<keyword evidence="4" id="KW-1134">Transmembrane beta strand</keyword>
<proteinExistence type="inferred from homology"/>
<evidence type="ECO:0008006" key="13">
    <source>
        <dbReference type="Google" id="ProtNLM"/>
    </source>
</evidence>
<evidence type="ECO:0000256" key="1">
    <source>
        <dbReference type="ARBA" id="ARBA00004442"/>
    </source>
</evidence>
<keyword evidence="3" id="KW-0813">Transport</keyword>
<feature type="signal peptide" evidence="10">
    <location>
        <begin position="1"/>
        <end position="25"/>
    </location>
</feature>
<evidence type="ECO:0000256" key="9">
    <source>
        <dbReference type="SAM" id="MobiDB-lite"/>
    </source>
</evidence>
<dbReference type="GO" id="GO:1990281">
    <property type="term" value="C:efflux pump complex"/>
    <property type="evidence" value="ECO:0007669"/>
    <property type="project" value="TreeGrafter"/>
</dbReference>
<dbReference type="OrthoDB" id="8683954at2"/>
<comment type="subcellular location">
    <subcellularLocation>
        <location evidence="1">Cell outer membrane</location>
    </subcellularLocation>
</comment>
<dbReference type="EMBL" id="SACR01000002">
    <property type="protein sequence ID" value="RVU47224.1"/>
    <property type="molecule type" value="Genomic_DNA"/>
</dbReference>
<keyword evidence="10" id="KW-0732">Signal</keyword>
<keyword evidence="8" id="KW-0175">Coiled coil</keyword>
<evidence type="ECO:0000256" key="6">
    <source>
        <dbReference type="ARBA" id="ARBA00023136"/>
    </source>
</evidence>
<keyword evidence="7" id="KW-0998">Cell outer membrane</keyword>
<keyword evidence="12" id="KW-1185">Reference proteome</keyword>
<accession>A0A437RKB1</accession>
<comment type="caution">
    <text evidence="11">The sequence shown here is derived from an EMBL/GenBank/DDBJ whole genome shotgun (WGS) entry which is preliminary data.</text>
</comment>
<keyword evidence="6" id="KW-0472">Membrane</keyword>
<dbReference type="PANTHER" id="PTHR30026">
    <property type="entry name" value="OUTER MEMBRANE PROTEIN TOLC"/>
    <property type="match status" value="1"/>
</dbReference>
<evidence type="ECO:0000256" key="8">
    <source>
        <dbReference type="SAM" id="Coils"/>
    </source>
</evidence>
<dbReference type="SUPFAM" id="SSF56954">
    <property type="entry name" value="Outer membrane efflux proteins (OEP)"/>
    <property type="match status" value="1"/>
</dbReference>
<name>A0A437RKB1_9BURK</name>
<dbReference type="PANTHER" id="PTHR30026:SF20">
    <property type="entry name" value="OUTER MEMBRANE PROTEIN TOLC"/>
    <property type="match status" value="1"/>
</dbReference>
<dbReference type="RefSeq" id="WP_128227691.1">
    <property type="nucleotide sequence ID" value="NZ_SACR01000002.1"/>
</dbReference>
<evidence type="ECO:0000256" key="3">
    <source>
        <dbReference type="ARBA" id="ARBA00022448"/>
    </source>
</evidence>
<feature type="chain" id="PRO_5019272367" description="TolC family protein" evidence="10">
    <location>
        <begin position="26"/>
        <end position="466"/>
    </location>
</feature>
<feature type="region of interest" description="Disordered" evidence="9">
    <location>
        <begin position="307"/>
        <end position="334"/>
    </location>
</feature>
<gene>
    <name evidence="11" type="ORF">EOE66_05565</name>
</gene>
<dbReference type="AlphaFoldDB" id="A0A437RKB1"/>
<dbReference type="InterPro" id="IPR051906">
    <property type="entry name" value="TolC-like"/>
</dbReference>
<evidence type="ECO:0000256" key="5">
    <source>
        <dbReference type="ARBA" id="ARBA00022692"/>
    </source>
</evidence>
<keyword evidence="5" id="KW-0812">Transmembrane</keyword>
<dbReference type="GO" id="GO:0015562">
    <property type="term" value="F:efflux transmembrane transporter activity"/>
    <property type="evidence" value="ECO:0007669"/>
    <property type="project" value="InterPro"/>
</dbReference>
<organism evidence="11 12">
    <name type="scientific">Rubrivivax rivuli</name>
    <dbReference type="NCBI Taxonomy" id="1862385"/>
    <lineage>
        <taxon>Bacteria</taxon>
        <taxon>Pseudomonadati</taxon>
        <taxon>Pseudomonadota</taxon>
        <taxon>Betaproteobacteria</taxon>
        <taxon>Burkholderiales</taxon>
        <taxon>Sphaerotilaceae</taxon>
        <taxon>Rubrivivax</taxon>
    </lineage>
</organism>
<reference evidence="11 12" key="1">
    <citation type="submission" date="2019-01" db="EMBL/GenBank/DDBJ databases">
        <authorList>
            <person name="Chen W.-M."/>
        </authorList>
    </citation>
    <scope>NUCLEOTIDE SEQUENCE [LARGE SCALE GENOMIC DNA]</scope>
    <source>
        <strain evidence="11 12">KYPY4</strain>
    </source>
</reference>
<dbReference type="Pfam" id="PF02321">
    <property type="entry name" value="OEP"/>
    <property type="match status" value="1"/>
</dbReference>
<feature type="region of interest" description="Disordered" evidence="9">
    <location>
        <begin position="26"/>
        <end position="48"/>
    </location>
</feature>
<feature type="coiled-coil region" evidence="8">
    <location>
        <begin position="208"/>
        <end position="235"/>
    </location>
</feature>
<sequence>MSPRPPFALLPVVLLCAALAGPAAGRCVDEDAPEPPSPANAQGAPMAPVEPRSALAGLVKDTLERSHAVGAARLLAEAAIQDIDEARAARGLQASVGAGLGPGGSRDRGITESAALQLRANINISQLLWDGGRSERLVDWRTQLADSARWGHLTQQEQLALTAVALQLERSRNRMTAQVWRQHVRKTACLVEALETIVRADRGRASELVQAQKTLQQAELQLVQTQSAVRQIEVRLRRLVGDGLPGTEGLSTVFLGVPELPQLVADVERSAEIAQYDAQERAARRYAEAVAAGTKPQLSWNLRGDVMASTGNRSNQGGEEPGGPGGPTASRRNGSYSLGLSVSVPLISPGQEAATGAARLRAEAARLQRAEALESRRFRVAEVHEQATAAAERARRLAEVLKNSDQVRSFTLQQWQQLGRRSLFDVMAAEADHYSMRIAYVNALHDVQQLNANLLTLGRGVIEWLR</sequence>
<evidence type="ECO:0000313" key="12">
    <source>
        <dbReference type="Proteomes" id="UP000285575"/>
    </source>
</evidence>
<evidence type="ECO:0000256" key="7">
    <source>
        <dbReference type="ARBA" id="ARBA00023237"/>
    </source>
</evidence>
<protein>
    <recommendedName>
        <fullName evidence="13">TolC family protein</fullName>
    </recommendedName>
</protein>
<dbReference type="Proteomes" id="UP000285575">
    <property type="component" value="Unassembled WGS sequence"/>
</dbReference>
<evidence type="ECO:0000256" key="10">
    <source>
        <dbReference type="SAM" id="SignalP"/>
    </source>
</evidence>
<comment type="similarity">
    <text evidence="2">Belongs to the outer membrane factor (OMF) (TC 1.B.17) family.</text>
</comment>
<evidence type="ECO:0000256" key="4">
    <source>
        <dbReference type="ARBA" id="ARBA00022452"/>
    </source>
</evidence>
<evidence type="ECO:0000256" key="2">
    <source>
        <dbReference type="ARBA" id="ARBA00007613"/>
    </source>
</evidence>
<dbReference type="InterPro" id="IPR003423">
    <property type="entry name" value="OMP_efflux"/>
</dbReference>
<dbReference type="GO" id="GO:0015288">
    <property type="term" value="F:porin activity"/>
    <property type="evidence" value="ECO:0007669"/>
    <property type="project" value="TreeGrafter"/>
</dbReference>
<dbReference type="Gene3D" id="1.20.1600.10">
    <property type="entry name" value="Outer membrane efflux proteins (OEP)"/>
    <property type="match status" value="1"/>
</dbReference>
<dbReference type="GO" id="GO:0009279">
    <property type="term" value="C:cell outer membrane"/>
    <property type="evidence" value="ECO:0007669"/>
    <property type="project" value="UniProtKB-SubCell"/>
</dbReference>